<feature type="chain" id="PRO_5046994890" description="Orphan protein" evidence="1">
    <location>
        <begin position="35"/>
        <end position="105"/>
    </location>
</feature>
<gene>
    <name evidence="2" type="ORF">FM037_02100</name>
</gene>
<evidence type="ECO:0000256" key="1">
    <source>
        <dbReference type="SAM" id="SignalP"/>
    </source>
</evidence>
<protein>
    <recommendedName>
        <fullName evidence="4">Orphan protein</fullName>
    </recommendedName>
</protein>
<organism evidence="2 3">
    <name type="scientific">Shewanella psychropiezotolerans</name>
    <dbReference type="NCBI Taxonomy" id="2593655"/>
    <lineage>
        <taxon>Bacteria</taxon>
        <taxon>Pseudomonadati</taxon>
        <taxon>Pseudomonadota</taxon>
        <taxon>Gammaproteobacteria</taxon>
        <taxon>Alteromonadales</taxon>
        <taxon>Shewanellaceae</taxon>
        <taxon>Shewanella</taxon>
    </lineage>
</organism>
<evidence type="ECO:0000313" key="3">
    <source>
        <dbReference type="Proteomes" id="UP000315947"/>
    </source>
</evidence>
<dbReference type="Proteomes" id="UP000315947">
    <property type="component" value="Chromosome"/>
</dbReference>
<dbReference type="EMBL" id="CP041614">
    <property type="protein sequence ID" value="QDO82249.1"/>
    <property type="molecule type" value="Genomic_DNA"/>
</dbReference>
<name>A0ABX5WTB3_9GAMM</name>
<evidence type="ECO:0000313" key="2">
    <source>
        <dbReference type="EMBL" id="QDO82249.1"/>
    </source>
</evidence>
<feature type="signal peptide" evidence="1">
    <location>
        <begin position="1"/>
        <end position="34"/>
    </location>
</feature>
<keyword evidence="1" id="KW-0732">Signal</keyword>
<sequence>MSHAITKTKVSFSGKIALLSVFIIGAMITGQASANDFTPSEQAAVNQHMELLSEQQGRSDEAMIDNQQQDFDAGLEKAENKFMSNICNEHGRQYDNATEVCYEQK</sequence>
<reference evidence="2 3" key="1">
    <citation type="submission" date="2019-07" db="EMBL/GenBank/DDBJ databases">
        <title>Shewanella sp. YLB-06 whole genomic sequence.</title>
        <authorList>
            <person name="Yu L."/>
        </authorList>
    </citation>
    <scope>NUCLEOTIDE SEQUENCE [LARGE SCALE GENOMIC DNA]</scope>
    <source>
        <strain evidence="2 3">YLB-06</strain>
    </source>
</reference>
<dbReference type="RefSeq" id="WP_144044641.1">
    <property type="nucleotide sequence ID" value="NZ_CP041614.1"/>
</dbReference>
<evidence type="ECO:0008006" key="4">
    <source>
        <dbReference type="Google" id="ProtNLM"/>
    </source>
</evidence>
<proteinExistence type="predicted"/>
<accession>A0ABX5WTB3</accession>
<keyword evidence="3" id="KW-1185">Reference proteome</keyword>